<protein>
    <submittedName>
        <fullName evidence="1">Uncharacterized protein</fullName>
    </submittedName>
</protein>
<evidence type="ECO:0000313" key="2">
    <source>
        <dbReference type="Proteomes" id="UP000324222"/>
    </source>
</evidence>
<dbReference type="Proteomes" id="UP000324222">
    <property type="component" value="Unassembled WGS sequence"/>
</dbReference>
<dbReference type="AlphaFoldDB" id="A0A5B7KDM1"/>
<accession>A0A5B7KDM1</accession>
<organism evidence="1 2">
    <name type="scientific">Portunus trituberculatus</name>
    <name type="common">Swimming crab</name>
    <name type="synonym">Neptunus trituberculatus</name>
    <dbReference type="NCBI Taxonomy" id="210409"/>
    <lineage>
        <taxon>Eukaryota</taxon>
        <taxon>Metazoa</taxon>
        <taxon>Ecdysozoa</taxon>
        <taxon>Arthropoda</taxon>
        <taxon>Crustacea</taxon>
        <taxon>Multicrustacea</taxon>
        <taxon>Malacostraca</taxon>
        <taxon>Eumalacostraca</taxon>
        <taxon>Eucarida</taxon>
        <taxon>Decapoda</taxon>
        <taxon>Pleocyemata</taxon>
        <taxon>Brachyura</taxon>
        <taxon>Eubrachyura</taxon>
        <taxon>Portunoidea</taxon>
        <taxon>Portunidae</taxon>
        <taxon>Portuninae</taxon>
        <taxon>Portunus</taxon>
    </lineage>
</organism>
<keyword evidence="2" id="KW-1185">Reference proteome</keyword>
<evidence type="ECO:0000313" key="1">
    <source>
        <dbReference type="EMBL" id="MPD06733.1"/>
    </source>
</evidence>
<proteinExistence type="predicted"/>
<comment type="caution">
    <text evidence="1">The sequence shown here is derived from an EMBL/GenBank/DDBJ whole genome shotgun (WGS) entry which is preliminary data.</text>
</comment>
<reference evidence="1 2" key="1">
    <citation type="submission" date="2019-05" db="EMBL/GenBank/DDBJ databases">
        <title>Another draft genome of Portunus trituberculatus and its Hox gene families provides insights of decapod evolution.</title>
        <authorList>
            <person name="Jeong J.-H."/>
            <person name="Song I."/>
            <person name="Kim S."/>
            <person name="Choi T."/>
            <person name="Kim D."/>
            <person name="Ryu S."/>
            <person name="Kim W."/>
        </authorList>
    </citation>
    <scope>NUCLEOTIDE SEQUENCE [LARGE SCALE GENOMIC DNA]</scope>
    <source>
        <tissue evidence="1">Muscle</tissue>
    </source>
</reference>
<name>A0A5B7KDM1_PORTR</name>
<gene>
    <name evidence="1" type="ORF">E2C01_102558</name>
</gene>
<sequence>MTAWCRLPCGTCWSSALV</sequence>
<dbReference type="EMBL" id="VSRR010152735">
    <property type="protein sequence ID" value="MPD06733.1"/>
    <property type="molecule type" value="Genomic_DNA"/>
</dbReference>